<proteinExistence type="inferred from homology"/>
<evidence type="ECO:0000256" key="2">
    <source>
        <dbReference type="ARBA" id="ARBA00004298"/>
    </source>
</evidence>
<dbReference type="WBParaSite" id="Pan_g13778.t1">
    <property type="protein sequence ID" value="Pan_g13778.t1"/>
    <property type="gene ID" value="Pan_g13778"/>
</dbReference>
<reference evidence="12" key="1">
    <citation type="journal article" date="2013" name="Genetics">
        <title>The draft genome and transcriptome of Panagrellus redivivus are shaped by the harsh demands of a free-living lifestyle.</title>
        <authorList>
            <person name="Srinivasan J."/>
            <person name="Dillman A.R."/>
            <person name="Macchietto M.G."/>
            <person name="Heikkinen L."/>
            <person name="Lakso M."/>
            <person name="Fracchia K.M."/>
            <person name="Antoshechkin I."/>
            <person name="Mortazavi A."/>
            <person name="Wong G."/>
            <person name="Sternberg P.W."/>
        </authorList>
    </citation>
    <scope>NUCLEOTIDE SEQUENCE [LARGE SCALE GENOMIC DNA]</scope>
    <source>
        <strain evidence="12">MT8872</strain>
    </source>
</reference>
<keyword evidence="11" id="KW-0472">Membrane</keyword>
<evidence type="ECO:0000256" key="10">
    <source>
        <dbReference type="ARBA" id="ARBA00023128"/>
    </source>
</evidence>
<keyword evidence="8" id="KW-0249">Electron transport</keyword>
<keyword evidence="12" id="KW-1185">Reference proteome</keyword>
<dbReference type="AlphaFoldDB" id="A0A7E4UWS8"/>
<dbReference type="GO" id="GO:0022900">
    <property type="term" value="P:electron transport chain"/>
    <property type="evidence" value="ECO:0007669"/>
    <property type="project" value="InterPro"/>
</dbReference>
<evidence type="ECO:0000313" key="13">
    <source>
        <dbReference type="WBParaSite" id="Pan_g13778.t1"/>
    </source>
</evidence>
<evidence type="ECO:0000256" key="6">
    <source>
        <dbReference type="ARBA" id="ARBA00022692"/>
    </source>
</evidence>
<evidence type="ECO:0000256" key="1">
    <source>
        <dbReference type="ARBA" id="ARBA00003195"/>
    </source>
</evidence>
<accession>A0A7E4UWS8</accession>
<keyword evidence="7" id="KW-0999">Mitochondrion inner membrane</keyword>
<organism evidence="12 13">
    <name type="scientific">Panagrellus redivivus</name>
    <name type="common">Microworm</name>
    <dbReference type="NCBI Taxonomy" id="6233"/>
    <lineage>
        <taxon>Eukaryota</taxon>
        <taxon>Metazoa</taxon>
        <taxon>Ecdysozoa</taxon>
        <taxon>Nematoda</taxon>
        <taxon>Chromadorea</taxon>
        <taxon>Rhabditida</taxon>
        <taxon>Tylenchina</taxon>
        <taxon>Panagrolaimomorpha</taxon>
        <taxon>Panagrolaimoidea</taxon>
        <taxon>Panagrolaimidae</taxon>
        <taxon>Panagrellus</taxon>
    </lineage>
</organism>
<dbReference type="Pfam" id="PF08122">
    <property type="entry name" value="NDUF_B12"/>
    <property type="match status" value="1"/>
</dbReference>
<dbReference type="GO" id="GO:0005743">
    <property type="term" value="C:mitochondrial inner membrane"/>
    <property type="evidence" value="ECO:0007669"/>
    <property type="project" value="UniProtKB-SubCell"/>
</dbReference>
<keyword evidence="5" id="KW-0679">Respiratory chain</keyword>
<name>A0A7E4UWS8_PANRE</name>
<evidence type="ECO:0000313" key="12">
    <source>
        <dbReference type="Proteomes" id="UP000492821"/>
    </source>
</evidence>
<keyword evidence="10" id="KW-0496">Mitochondrion</keyword>
<sequence length="101" mass="11634">MGGHGHHEPHIPNYTVYNDYKSLPDLARHEKRLERLGLKDPWIRNYAYLFRKPYTVGQWAHLKHLMSWGMKPGIAAAAVLITIEEAYSYAKHGHTSWSGGH</sequence>
<keyword evidence="6" id="KW-0812">Transmembrane</keyword>
<evidence type="ECO:0000256" key="4">
    <source>
        <dbReference type="ARBA" id="ARBA00022448"/>
    </source>
</evidence>
<dbReference type="InterPro" id="IPR012576">
    <property type="entry name" value="NDUFB3"/>
</dbReference>
<keyword evidence="4" id="KW-0813">Transport</keyword>
<evidence type="ECO:0000256" key="9">
    <source>
        <dbReference type="ARBA" id="ARBA00022989"/>
    </source>
</evidence>
<evidence type="ECO:0000256" key="7">
    <source>
        <dbReference type="ARBA" id="ARBA00022792"/>
    </source>
</evidence>
<comment type="function">
    <text evidence="1">Accessory subunit of the mitochondrial membrane respiratory chain NADH dehydrogenase (Complex I), that is believed not to be involved in catalysis. Complex I functions in the transfer of electrons from NADH to the respiratory chain. The immediate electron acceptor for the enzyme is believed to be ubiquinone.</text>
</comment>
<evidence type="ECO:0000256" key="3">
    <source>
        <dbReference type="ARBA" id="ARBA00005667"/>
    </source>
</evidence>
<comment type="subcellular location">
    <subcellularLocation>
        <location evidence="2">Mitochondrion inner membrane</location>
        <topology evidence="2">Single-pass membrane protein</topology>
        <orientation evidence="2">Matrix side</orientation>
    </subcellularLocation>
</comment>
<comment type="similarity">
    <text evidence="3">Belongs to the complex I NDUFB3 subunit family.</text>
</comment>
<dbReference type="Proteomes" id="UP000492821">
    <property type="component" value="Unassembled WGS sequence"/>
</dbReference>
<evidence type="ECO:0000256" key="5">
    <source>
        <dbReference type="ARBA" id="ARBA00022660"/>
    </source>
</evidence>
<evidence type="ECO:0000256" key="8">
    <source>
        <dbReference type="ARBA" id="ARBA00022982"/>
    </source>
</evidence>
<protein>
    <submittedName>
        <fullName evidence="13">NADH dehydrogenase [ubiquinone] 1 beta subcomplex subunit 3</fullName>
    </submittedName>
</protein>
<keyword evidence="9" id="KW-1133">Transmembrane helix</keyword>
<reference evidence="13" key="2">
    <citation type="submission" date="2020-10" db="UniProtKB">
        <authorList>
            <consortium name="WormBaseParasite"/>
        </authorList>
    </citation>
    <scope>IDENTIFICATION</scope>
</reference>
<evidence type="ECO:0000256" key="11">
    <source>
        <dbReference type="ARBA" id="ARBA00023136"/>
    </source>
</evidence>